<dbReference type="EMBL" id="JBHTGQ010000010">
    <property type="protein sequence ID" value="MFC7749246.1"/>
    <property type="molecule type" value="Genomic_DNA"/>
</dbReference>
<sequence>MEPTERDRLLAGLQAGDPQALEQWFALLDEWDRLRADHARLQAEVKKLRASRKSPDTMSTRLRDALRE</sequence>
<proteinExistence type="predicted"/>
<organism evidence="1 2">
    <name type="scientific">Paenibacillus thermoaerophilus</name>
    <dbReference type="NCBI Taxonomy" id="1215385"/>
    <lineage>
        <taxon>Bacteria</taxon>
        <taxon>Bacillati</taxon>
        <taxon>Bacillota</taxon>
        <taxon>Bacilli</taxon>
        <taxon>Bacillales</taxon>
        <taxon>Paenibacillaceae</taxon>
        <taxon>Paenibacillus</taxon>
    </lineage>
</organism>
<comment type="caution">
    <text evidence="1">The sequence shown here is derived from an EMBL/GenBank/DDBJ whole genome shotgun (WGS) entry which is preliminary data.</text>
</comment>
<keyword evidence="2" id="KW-1185">Reference proteome</keyword>
<evidence type="ECO:0000313" key="1">
    <source>
        <dbReference type="EMBL" id="MFC7749246.1"/>
    </source>
</evidence>
<gene>
    <name evidence="1" type="ORF">ACFQWB_04725</name>
</gene>
<accession>A0ABW2V1R8</accession>
<protein>
    <submittedName>
        <fullName evidence="1">Uncharacterized protein</fullName>
    </submittedName>
</protein>
<reference evidence="2" key="1">
    <citation type="journal article" date="2019" name="Int. J. Syst. Evol. Microbiol.">
        <title>The Global Catalogue of Microorganisms (GCM) 10K type strain sequencing project: providing services to taxonomists for standard genome sequencing and annotation.</title>
        <authorList>
            <consortium name="The Broad Institute Genomics Platform"/>
            <consortium name="The Broad Institute Genome Sequencing Center for Infectious Disease"/>
            <person name="Wu L."/>
            <person name="Ma J."/>
        </authorList>
    </citation>
    <scope>NUCLEOTIDE SEQUENCE [LARGE SCALE GENOMIC DNA]</scope>
    <source>
        <strain evidence="2">JCM 18657</strain>
    </source>
</reference>
<dbReference type="RefSeq" id="WP_138788849.1">
    <property type="nucleotide sequence ID" value="NZ_JBHTGQ010000010.1"/>
</dbReference>
<name>A0ABW2V1R8_9BACL</name>
<evidence type="ECO:0000313" key="2">
    <source>
        <dbReference type="Proteomes" id="UP001596528"/>
    </source>
</evidence>
<dbReference type="Proteomes" id="UP001596528">
    <property type="component" value="Unassembled WGS sequence"/>
</dbReference>